<sequence>MTTIHAQTRSGVRLALGRPADFGELDQANRQVVRQVVSHDGPAVIRGCPGSGRTSVALAVARELREKLGGDVFIVTPDRLRVDLLQSAGEQALPGIVRPVRTPVALAYSFVSRWYVERKDPLPAPQLLTGAQEDLELAEAIEAELVEWPQSLTDALEMPEFRMQIRNLMARAREAGWDGHKLESVGRDLGREIWVSTGRLMQIWQEQAQRESGDVGKRFESAELQERAAQIIMRWQEDAQDEGVVANLDAPAAVVVDDLQDCTRATLSLLEALHAVGTRLVVTADSDVAVSVYRGGEPHLDVRFSDRLGAESFSLGPTHRGNQKLRAVVQRATEQTTVRHDARHRLMGAVDSSEDNSGLSVNTYGSAAQEANAIARMITRYQLGRGPGISEPVPLDQQVIITRNSADVKRLHFSLMRNGIESTIRSRATVYAANQTTAILLFLLNSDPFGPTDSELFDRLLRSPLVNAHTAKLRKLSDVYRARIDPDVTSILQMCEDLASNRPEIQQLKDRARNVGLAEVLDDVMKAFSLLKLGRKVCGESPQIALWKLWELAGVCDDWRQRAIRPGTDSAVFDERLDAVVSLFRSADVWQQRNPGASAQQFASELLAQRLPTDNLAQVGRRPIGVQILTVSEAVGQEWDVVYLASMQDGTWPNLALRDQLSQAGDIAQLRSLSPQEWANQESWNTGRARRKAALTEEYRQLAAAVSRAKSALHVSAVQNEDAVPSQFVYRLAKWVETPLIDGYHLPVTPVPAGIDTRSLVGALRQKLAQRLEEDDAQLYAGLLALLARAGVDQANPRVWNGVGGLTPAVDEAGQMVTLSPSQIETLIDCPARWFLSRHGGSVPPSEAILTGNLVHKLAEEWPEADFEELKSHLDELWDDEYFDRNTALGMAEYESTLEKVKKLADYLAAWKGKTVDIEHPFAQVVEIDGTKLRIAGRIDRLEHTEDGVVVTDIKTGRVPSQKDTQNHLQLAAYQFALHARGENVQKARLLALKEKSPDKYIQHSLFSEGERTEKEPPALDQREQLAQAIKLAAELAAGNTFLATPSANTCRSCPVKNICPAQDEGRRTL</sequence>
<evidence type="ECO:0000256" key="2">
    <source>
        <dbReference type="ARBA" id="ARBA00022722"/>
    </source>
</evidence>
<dbReference type="Proteomes" id="UP000014387">
    <property type="component" value="Unassembled WGS sequence"/>
</dbReference>
<dbReference type="Pfam" id="PF12705">
    <property type="entry name" value="PDDEXK_1"/>
    <property type="match status" value="1"/>
</dbReference>
<evidence type="ECO:0000256" key="7">
    <source>
        <dbReference type="ARBA" id="ARBA00022839"/>
    </source>
</evidence>
<dbReference type="PROSITE" id="PS51217">
    <property type="entry name" value="UVRD_HELICASE_CTER"/>
    <property type="match status" value="1"/>
</dbReference>
<keyword evidence="9" id="KW-0238">DNA-binding</keyword>
<dbReference type="PANTHER" id="PTHR11070:SF59">
    <property type="entry name" value="DNA 3'-5' HELICASE"/>
    <property type="match status" value="1"/>
</dbReference>
<dbReference type="Pfam" id="PF13361">
    <property type="entry name" value="UvrD_C"/>
    <property type="match status" value="1"/>
</dbReference>
<dbReference type="GO" id="GO:0005524">
    <property type="term" value="F:ATP binding"/>
    <property type="evidence" value="ECO:0007669"/>
    <property type="project" value="UniProtKB-KW"/>
</dbReference>
<dbReference type="RefSeq" id="WP_016444015.1">
    <property type="nucleotide sequence ID" value="NZ_KE150266.1"/>
</dbReference>
<evidence type="ECO:0000256" key="3">
    <source>
        <dbReference type="ARBA" id="ARBA00022741"/>
    </source>
</evidence>
<accession>A0A9W5VWG7</accession>
<dbReference type="GO" id="GO:0005829">
    <property type="term" value="C:cytosol"/>
    <property type="evidence" value="ECO:0007669"/>
    <property type="project" value="TreeGrafter"/>
</dbReference>
<evidence type="ECO:0000313" key="13">
    <source>
        <dbReference type="Proteomes" id="UP000014387"/>
    </source>
</evidence>
<comment type="similarity">
    <text evidence="1">Belongs to the helicase family. UvrD subfamily.</text>
</comment>
<dbReference type="SUPFAM" id="SSF52980">
    <property type="entry name" value="Restriction endonuclease-like"/>
    <property type="match status" value="1"/>
</dbReference>
<dbReference type="InterPro" id="IPR011604">
    <property type="entry name" value="PDDEXK-like_dom_sf"/>
</dbReference>
<dbReference type="AlphaFoldDB" id="A0A9W5VWG7"/>
<dbReference type="SUPFAM" id="SSF52540">
    <property type="entry name" value="P-loop containing nucleoside triphosphate hydrolases"/>
    <property type="match status" value="1"/>
</dbReference>
<dbReference type="GO" id="GO:0004527">
    <property type="term" value="F:exonuclease activity"/>
    <property type="evidence" value="ECO:0007669"/>
    <property type="project" value="UniProtKB-KW"/>
</dbReference>
<feature type="domain" description="UvrD-like helicase C-terminal" evidence="11">
    <location>
        <begin position="326"/>
        <end position="636"/>
    </location>
</feature>
<keyword evidence="13" id="KW-1185">Reference proteome</keyword>
<keyword evidence="5" id="KW-0378">Hydrolase</keyword>
<evidence type="ECO:0000256" key="10">
    <source>
        <dbReference type="ARBA" id="ARBA00023204"/>
    </source>
</evidence>
<dbReference type="GO" id="GO:0000725">
    <property type="term" value="P:recombinational repair"/>
    <property type="evidence" value="ECO:0007669"/>
    <property type="project" value="TreeGrafter"/>
</dbReference>
<keyword evidence="2" id="KW-0540">Nuclease</keyword>
<dbReference type="InterPro" id="IPR011335">
    <property type="entry name" value="Restrct_endonuc-II-like"/>
</dbReference>
<dbReference type="InterPro" id="IPR038726">
    <property type="entry name" value="PDDEXK_AddAB-type"/>
</dbReference>
<dbReference type="InterPro" id="IPR013986">
    <property type="entry name" value="DExx_box_DNA_helicase_dom_sf"/>
</dbReference>
<evidence type="ECO:0000256" key="4">
    <source>
        <dbReference type="ARBA" id="ARBA00022763"/>
    </source>
</evidence>
<evidence type="ECO:0000256" key="5">
    <source>
        <dbReference type="ARBA" id="ARBA00022801"/>
    </source>
</evidence>
<dbReference type="Gene3D" id="3.40.50.300">
    <property type="entry name" value="P-loop containing nucleotide triphosphate hydrolases"/>
    <property type="match status" value="2"/>
</dbReference>
<evidence type="ECO:0000256" key="1">
    <source>
        <dbReference type="ARBA" id="ARBA00009922"/>
    </source>
</evidence>
<keyword evidence="7" id="KW-0269">Exonuclease</keyword>
<dbReference type="GO" id="GO:0043138">
    <property type="term" value="F:3'-5' DNA helicase activity"/>
    <property type="evidence" value="ECO:0007669"/>
    <property type="project" value="TreeGrafter"/>
</dbReference>
<keyword evidence="6" id="KW-0347">Helicase</keyword>
<dbReference type="GO" id="GO:0003677">
    <property type="term" value="F:DNA binding"/>
    <property type="evidence" value="ECO:0007669"/>
    <property type="project" value="UniProtKB-KW"/>
</dbReference>
<dbReference type="Gene3D" id="1.10.486.10">
    <property type="entry name" value="PCRA, domain 4"/>
    <property type="match status" value="1"/>
</dbReference>
<name>A0A9W5VWG7_9ACTO</name>
<evidence type="ECO:0000313" key="12">
    <source>
        <dbReference type="EMBL" id="EPD30903.1"/>
    </source>
</evidence>
<dbReference type="InterPro" id="IPR027417">
    <property type="entry name" value="P-loop_NTPase"/>
</dbReference>
<dbReference type="InterPro" id="IPR014017">
    <property type="entry name" value="DNA_helicase_UvrD-like_C"/>
</dbReference>
<comment type="caution">
    <text evidence="12">The sequence shown here is derived from an EMBL/GenBank/DDBJ whole genome shotgun (WGS) entry which is preliminary data.</text>
</comment>
<evidence type="ECO:0000256" key="8">
    <source>
        <dbReference type="ARBA" id="ARBA00022840"/>
    </source>
</evidence>
<keyword evidence="3" id="KW-0547">Nucleotide-binding</keyword>
<dbReference type="EMBL" id="AGWN01000001">
    <property type="protein sequence ID" value="EPD30903.1"/>
    <property type="molecule type" value="Genomic_DNA"/>
</dbReference>
<evidence type="ECO:0000259" key="11">
    <source>
        <dbReference type="PROSITE" id="PS51217"/>
    </source>
</evidence>
<dbReference type="GO" id="GO:0033202">
    <property type="term" value="C:DNA helicase complex"/>
    <property type="evidence" value="ECO:0007669"/>
    <property type="project" value="TreeGrafter"/>
</dbReference>
<proteinExistence type="inferred from homology"/>
<keyword evidence="8" id="KW-0067">ATP-binding</keyword>
<dbReference type="OrthoDB" id="5240387at2"/>
<dbReference type="Gene3D" id="1.10.10.160">
    <property type="match status" value="1"/>
</dbReference>
<evidence type="ECO:0000256" key="6">
    <source>
        <dbReference type="ARBA" id="ARBA00022806"/>
    </source>
</evidence>
<organism evidence="12 13">
    <name type="scientific">Gleimia europaea ACS-120-V-Col10b</name>
    <dbReference type="NCBI Taxonomy" id="883069"/>
    <lineage>
        <taxon>Bacteria</taxon>
        <taxon>Bacillati</taxon>
        <taxon>Actinomycetota</taxon>
        <taxon>Actinomycetes</taxon>
        <taxon>Actinomycetales</taxon>
        <taxon>Actinomycetaceae</taxon>
        <taxon>Gleimia</taxon>
    </lineage>
</organism>
<keyword evidence="10" id="KW-0234">DNA repair</keyword>
<dbReference type="Gene3D" id="3.90.320.10">
    <property type="match status" value="1"/>
</dbReference>
<reference evidence="12 13" key="1">
    <citation type="submission" date="2013-05" db="EMBL/GenBank/DDBJ databases">
        <title>The Genome Sequence of Actinomyces europaeus ACS-120-V-COL10B.</title>
        <authorList>
            <consortium name="The Broad Institute Genomics Platform"/>
            <person name="Earl A."/>
            <person name="Ward D."/>
            <person name="Feldgarden M."/>
            <person name="Gevers D."/>
            <person name="Saerens B."/>
            <person name="Vaneechoutte M."/>
            <person name="Walker B."/>
            <person name="Young S."/>
            <person name="Zeng Q."/>
            <person name="Gargeya S."/>
            <person name="Fitzgerald M."/>
            <person name="Haas B."/>
            <person name="Abouelleil A."/>
            <person name="Allen A.W."/>
            <person name="Alvarado L."/>
            <person name="Arachchi H.M."/>
            <person name="Berlin A.M."/>
            <person name="Chapman S.B."/>
            <person name="Gainer-Dewar J."/>
            <person name="Goldberg J."/>
            <person name="Griggs A."/>
            <person name="Gujja S."/>
            <person name="Hansen M."/>
            <person name="Howarth C."/>
            <person name="Imamovic A."/>
            <person name="Ireland A."/>
            <person name="Larimer J."/>
            <person name="McCowan C."/>
            <person name="Murphy C."/>
            <person name="Pearson M."/>
            <person name="Poon T.W."/>
            <person name="Priest M."/>
            <person name="Roberts A."/>
            <person name="Saif S."/>
            <person name="Shea T."/>
            <person name="Sisk P."/>
            <person name="Sykes S."/>
            <person name="Wortman J."/>
            <person name="Nusbaum C."/>
            <person name="Birren B."/>
        </authorList>
    </citation>
    <scope>NUCLEOTIDE SEQUENCE [LARGE SCALE GENOMIC DNA]</scope>
    <source>
        <strain evidence="12 13">ACS-120-V-Col10b</strain>
    </source>
</reference>
<protein>
    <recommendedName>
        <fullName evidence="11">UvrD-like helicase C-terminal domain-containing protein</fullName>
    </recommendedName>
</protein>
<dbReference type="InterPro" id="IPR000212">
    <property type="entry name" value="DNA_helicase_UvrD/REP"/>
</dbReference>
<gene>
    <name evidence="12" type="ORF">HMPREF9238_00658</name>
</gene>
<dbReference type="PANTHER" id="PTHR11070">
    <property type="entry name" value="UVRD / RECB / PCRA DNA HELICASE FAMILY MEMBER"/>
    <property type="match status" value="1"/>
</dbReference>
<keyword evidence="4" id="KW-0227">DNA damage</keyword>
<evidence type="ECO:0000256" key="9">
    <source>
        <dbReference type="ARBA" id="ARBA00023125"/>
    </source>
</evidence>